<dbReference type="Proteomes" id="UP001501940">
    <property type="component" value="Chromosome 20"/>
</dbReference>
<evidence type="ECO:0000259" key="15">
    <source>
        <dbReference type="PROSITE" id="PS51189"/>
    </source>
</evidence>
<feature type="domain" description="FAT" evidence="15">
    <location>
        <begin position="1498"/>
        <end position="2044"/>
    </location>
</feature>
<evidence type="ECO:0000313" key="18">
    <source>
        <dbReference type="Proteomes" id="UP001501940"/>
    </source>
</evidence>
<proteinExistence type="inferred from homology"/>
<dbReference type="Pfam" id="PF02259">
    <property type="entry name" value="FAT"/>
    <property type="match status" value="1"/>
</dbReference>
<evidence type="ECO:0000259" key="16">
    <source>
        <dbReference type="PROSITE" id="PS51190"/>
    </source>
</evidence>
<evidence type="ECO:0000256" key="10">
    <source>
        <dbReference type="ARBA" id="ARBA00023204"/>
    </source>
</evidence>
<accession>A0AAQ5XBT9</accession>
<keyword evidence="7" id="KW-0227">DNA damage</keyword>
<dbReference type="CDD" id="cd00892">
    <property type="entry name" value="PIKKc_ATR"/>
    <property type="match status" value="1"/>
</dbReference>
<dbReference type="Gene3D" id="1.25.40.10">
    <property type="entry name" value="Tetratricopeptide repeat domain"/>
    <property type="match status" value="1"/>
</dbReference>
<dbReference type="SMART" id="SM01343">
    <property type="entry name" value="FATC"/>
    <property type="match status" value="1"/>
</dbReference>
<evidence type="ECO:0000256" key="2">
    <source>
        <dbReference type="ARBA" id="ARBA00010769"/>
    </source>
</evidence>
<evidence type="ECO:0000256" key="3">
    <source>
        <dbReference type="ARBA" id="ARBA00012513"/>
    </source>
</evidence>
<evidence type="ECO:0000256" key="7">
    <source>
        <dbReference type="ARBA" id="ARBA00022763"/>
    </source>
</evidence>
<dbReference type="Pfam" id="PF23593">
    <property type="entry name" value="HEAT_ATR"/>
    <property type="match status" value="1"/>
</dbReference>
<dbReference type="Pfam" id="PF02260">
    <property type="entry name" value="FATC"/>
    <property type="match status" value="1"/>
</dbReference>
<evidence type="ECO:0000256" key="8">
    <source>
        <dbReference type="ARBA" id="ARBA00022777"/>
    </source>
</evidence>
<keyword evidence="8" id="KW-0418">Kinase</keyword>
<dbReference type="SUPFAM" id="SSF56112">
    <property type="entry name" value="Protein kinase-like (PK-like)"/>
    <property type="match status" value="1"/>
</dbReference>
<comment type="subcellular location">
    <subcellularLocation>
        <location evidence="1">Nucleus</location>
    </subcellularLocation>
</comment>
<dbReference type="PROSITE" id="PS50290">
    <property type="entry name" value="PI3_4_KINASE_3"/>
    <property type="match status" value="1"/>
</dbReference>
<comment type="similarity">
    <text evidence="2">Belongs to the PI3/PI4-kinase family. ATM subfamily.</text>
</comment>
<feature type="transmembrane region" description="Helical" evidence="13">
    <location>
        <begin position="398"/>
        <end position="430"/>
    </location>
</feature>
<reference evidence="17" key="2">
    <citation type="submission" date="2025-08" db="UniProtKB">
        <authorList>
            <consortium name="Ensembl"/>
        </authorList>
    </citation>
    <scope>IDENTIFICATION</scope>
</reference>
<dbReference type="SUPFAM" id="SSF48371">
    <property type="entry name" value="ARM repeat"/>
    <property type="match status" value="1"/>
</dbReference>
<evidence type="ECO:0000259" key="14">
    <source>
        <dbReference type="PROSITE" id="PS50290"/>
    </source>
</evidence>
<dbReference type="Pfam" id="PF25030">
    <property type="entry name" value="M-HEAT_ATR"/>
    <property type="match status" value="1"/>
</dbReference>
<dbReference type="GeneTree" id="ENSGT00940000155714"/>
<reference evidence="17 18" key="1">
    <citation type="submission" date="2022-01" db="EMBL/GenBank/DDBJ databases">
        <title>A chromosome-scale genome assembly of the false clownfish, Amphiprion ocellaris.</title>
        <authorList>
            <person name="Ryu T."/>
        </authorList>
    </citation>
    <scope>NUCLEOTIDE SEQUENCE [LARGE SCALE GENOMIC DNA]</scope>
</reference>
<evidence type="ECO:0000256" key="1">
    <source>
        <dbReference type="ARBA" id="ARBA00004123"/>
    </source>
</evidence>
<keyword evidence="9" id="KW-0067">ATP-binding</keyword>
<keyword evidence="13" id="KW-0472">Membrane</keyword>
<dbReference type="GO" id="GO:0006281">
    <property type="term" value="P:DNA repair"/>
    <property type="evidence" value="ECO:0007669"/>
    <property type="project" value="UniProtKB-KW"/>
</dbReference>
<keyword evidence="4" id="KW-0723">Serine/threonine-protein kinase</keyword>
<keyword evidence="11" id="KW-0539">Nucleus</keyword>
<dbReference type="InterPro" id="IPR000403">
    <property type="entry name" value="PI3/4_kinase_cat_dom"/>
</dbReference>
<dbReference type="PROSITE" id="PS00916">
    <property type="entry name" value="PI3_4_KINASE_2"/>
    <property type="match status" value="1"/>
</dbReference>
<keyword evidence="18" id="KW-1185">Reference proteome</keyword>
<dbReference type="InterPro" id="IPR016024">
    <property type="entry name" value="ARM-type_fold"/>
</dbReference>
<gene>
    <name evidence="17" type="primary">ATR</name>
</gene>
<dbReference type="PANTHER" id="PTHR11139:SF69">
    <property type="entry name" value="SERINE_THREONINE-PROTEIN KINASE ATR"/>
    <property type="match status" value="1"/>
</dbReference>
<sequence length="2500" mass="281288">IKMEGLEMSAMIPALQELASASAAEYDQAVQKPRQILCQFIDRILTDVDVVALGLNKKSSSEPACVMLLDFVQHIIKSSSLMFANPSCTDFSKWVAVRLLRVAAAPGCDIIHGRVSAVLCSLLHTLRVRAPFIFSRLSQELINLSQDLSNILYSHITTLAGQGHALGIHTQSRWPVTLECFSFSTTCASSYLTPSPLVLSSSAALESLTAVTLGIITDALRGVVSCRDLSVAWETACSFLANGNTRLRKNSMVMLRKLVELRGFPEMQGHEFFTAYFHLLETHSYAATANLNEKGRYEGELLNLTRCVFQSPSVSHSCFEPIYLSQIFECVCTLGGAAVKLGAEVTESLCLVFSFSLSVAPVYESAAFLRRQRITEVCRTLACTVGTENQAEVRFCSFLYSVCCIFLTPALFALPVVLVICSVLSPLLWVSTETLGRVLKSCQSVLEGGSQSVSNQSYFQSAVQATIRVLDAVIYLTSKDKFAKIHIKHADLMHIAIQFYLYFSLFIALTLKFLEEIKPKTWRIFVFSKALDSQDADVRAAAVRVFPLLLHQLGNNHHKLIGTTLLEDSSEQVKKELARIIGQLSCIQSELSKLSDVHTESTCLPKILCLRQSLATEHAGKAVPSLRTSVVKPFLPLLGPEAPSSVKQAFLQALPHLCQHVNLTGGDNDSRAVLCVLIGLMEDSDQAVRIQFSQSVRFLLTETTQSSEQGSLNELLVSRLKEAFNNAKLSRDDNLRNTLIVTTGEIGRASQGSLVSFSLLRLLHCLLSKSSMVSVAAYTQIRALATAKGLKLQTLFSQYKNPICQFLVESLHSRHASALHSTPDQGSESANQRELALDILAQIAHAFDFPDLHRFLTRTLQVLLPYLAAKASSTGSALIRTLANELKANRREILINNFKYIFSHLVCSCTKEELERAFHYLQSETEIELGSLLRQDFQGLHNELLLRLGEHYQQVFNGLAILASFASNDDPYQGPRDITTPERMADYLQPKLLGILAFFNMQLLSSSAGEKNRKKLALTSVMALMRLMGSKHISSVRVKMMTTLRTGLRYREDFPLLCCQTWECFVRSLEPPHLGPLLSHVIVALLPLIPLQPKETAAIIRFLILDNREEVNDYLHEIYFLPDHPELKDIHTVLQDYKKLTASSSDLAAALQLSMRAVQHENVDVRIHALTSLRDMMHSEQEWLLRQVCASEAVEPVISNLVSVLLKGCQDSSPEARLLCGECLGELGAVDPGRLDLSHTHTHGNRNTFVSGVDDPNFAYDLLTELTRTFLAYADDVRAQDSAAYAIQELLSIFECREGRNDSPGRRLWRRFPEQIQEILEPHLNSRYKSSQKEVNWSKLKKPVYLSNRGSKFSDWSATWAGYLISKVRHELAGKVFKCCSFIIKHDYKVTIYLLPHILLYMLLGCTPAEQQGVTEEMLAVLTEGDGRGGGRVQDTASSLSQLSTQTVFSMLSHLTQWSRHNLYSKPKLNGKRNNNLYTQSGDYQRVVAFLKGIPQDVLAKASLRSKAYTRALMHFEAYILENKENIQDHLTFLQTLYAAMHEPDGVRGVNALRREEPSLREQILEHESIGLLRDATACYDRAIQLESDQIGHYHGVMTSMLGLGQLSTVITQVNGVLANKHQWKSELNTYRVEAAWKLGKWDLLEDYLSSDRQSSTWGVRLGQLLLSAKKQDAETFYEKLKLVRKEQVVPLSAASYECGTYQRGYEYIVRLHMLSELEHSFTELQKHKEGSTPSLSQLPPHWSDRLEMTQNSFRAKEPVLALRRALLSLGPHRFLHELVGECWLQSARVARKAGHHQTAFNALLNAENTHLAELVTEKAKWLWSKGDVHQALIVLQKGVAQCFPDDEPLIDPRSLQTKGKAMLLVGRFMEETANFESNAIMKAYKDVTNLLPEWEDGNFYLAKYYDKVMPMVTDNKLEKQGNLIRYIVTYFGKALQFGNQYIYQAMPRMLSLWLDFGAKVCECEKAGRADRQMRQELAKINTVVSEHCDNLAPYQFLTAFSQLISRVCHSSDEVFTVLMTIVAKVFLAYPQQAMWLMAAVSKSSYPMRMNRCNQILKKAISLKPSLEKFIGDANRLTDKLLELCNKPVDGNSTTLSMSVHFKQLKRLVEESTFSQILIPLQSVLIPTLPSTGGANSQHDAFPGHWAYLDGFEDSVEILASLQKPKKISLKGSDGRSYTMMCKPKDDLRKDCRLMEFNCLINKCLRKDAESRRRELHIRTYAVIPLNEECGIIEWVNNTAGLRHILTKLYKERGVNLSGKELRKLILPKTAPFEEKLRIHKDVLCARHLPVFHEWFLRTFPDPTSWYSSRSAYCRSTAVMSMVGYILGLGDRHGENILFDSFTGECVHVDFNCLFNKGETFDVPEVVPFRLTQNMVHAMGPMGTEGLFRQACEVTLRLMRDQREPLMSVLKTFLHDPLVEWSKQAKGLSKAQANETGEIVNEKAKTHVCDIEQRLQGVIKSRNKVLGLPLSIEGHVHYLIQEATDDKLLCQMYLGWGPYL</sequence>
<dbReference type="PROSITE" id="PS51189">
    <property type="entry name" value="FAT"/>
    <property type="match status" value="1"/>
</dbReference>
<feature type="transmembrane region" description="Helical" evidence="13">
    <location>
        <begin position="492"/>
        <end position="514"/>
    </location>
</feature>
<dbReference type="PANTHER" id="PTHR11139">
    <property type="entry name" value="ATAXIA TELANGIECTASIA MUTATED ATM -RELATED"/>
    <property type="match status" value="1"/>
</dbReference>
<dbReference type="FunFam" id="1.10.1070.11:FF:000009">
    <property type="entry name" value="Putative serine/threonine-protein kinase ATR"/>
    <property type="match status" value="1"/>
</dbReference>
<dbReference type="EC" id="2.7.11.1" evidence="3"/>
<dbReference type="Gene3D" id="3.30.1010.10">
    <property type="entry name" value="Phosphatidylinositol 3-kinase Catalytic Subunit, Chain A, domain 4"/>
    <property type="match status" value="1"/>
</dbReference>
<dbReference type="PROSITE" id="PS51190">
    <property type="entry name" value="FATC"/>
    <property type="match status" value="1"/>
</dbReference>
<dbReference type="InterPro" id="IPR011989">
    <property type="entry name" value="ARM-like"/>
</dbReference>
<dbReference type="Pfam" id="PF08064">
    <property type="entry name" value="UME"/>
    <property type="match status" value="1"/>
</dbReference>
<keyword evidence="5" id="KW-0808">Transferase</keyword>
<dbReference type="InterPro" id="IPR011009">
    <property type="entry name" value="Kinase-like_dom_sf"/>
</dbReference>
<dbReference type="GO" id="GO:0005634">
    <property type="term" value="C:nucleus"/>
    <property type="evidence" value="ECO:0007669"/>
    <property type="project" value="UniProtKB-SubCell"/>
</dbReference>
<dbReference type="InterPro" id="IPR011990">
    <property type="entry name" value="TPR-like_helical_dom_sf"/>
</dbReference>
<evidence type="ECO:0000256" key="12">
    <source>
        <dbReference type="ARBA" id="ARBA00024420"/>
    </source>
</evidence>
<evidence type="ECO:0000256" key="5">
    <source>
        <dbReference type="ARBA" id="ARBA00022679"/>
    </source>
</evidence>
<feature type="domain" description="PI3K/PI4K catalytic" evidence="14">
    <location>
        <begin position="2152"/>
        <end position="2460"/>
    </location>
</feature>
<dbReference type="InterPro" id="IPR056802">
    <property type="entry name" value="ATR-like_M-HEAT"/>
</dbReference>
<organism evidence="17 18">
    <name type="scientific">Amphiprion ocellaris</name>
    <name type="common">Clown anemonefish</name>
    <dbReference type="NCBI Taxonomy" id="80972"/>
    <lineage>
        <taxon>Eukaryota</taxon>
        <taxon>Metazoa</taxon>
        <taxon>Chordata</taxon>
        <taxon>Craniata</taxon>
        <taxon>Vertebrata</taxon>
        <taxon>Euteleostomi</taxon>
        <taxon>Actinopterygii</taxon>
        <taxon>Neopterygii</taxon>
        <taxon>Teleostei</taxon>
        <taxon>Neoteleostei</taxon>
        <taxon>Acanthomorphata</taxon>
        <taxon>Ovalentaria</taxon>
        <taxon>Pomacentridae</taxon>
        <taxon>Amphiprion</taxon>
    </lineage>
</organism>
<dbReference type="GO" id="GO:0000077">
    <property type="term" value="P:DNA damage checkpoint signaling"/>
    <property type="evidence" value="ECO:0007669"/>
    <property type="project" value="TreeGrafter"/>
</dbReference>
<dbReference type="GO" id="GO:0000723">
    <property type="term" value="P:telomere maintenance"/>
    <property type="evidence" value="ECO:0007669"/>
    <property type="project" value="TreeGrafter"/>
</dbReference>
<dbReference type="InterPro" id="IPR003152">
    <property type="entry name" value="FATC_dom"/>
</dbReference>
<dbReference type="InterPro" id="IPR056803">
    <property type="entry name" value="ATR-like_N-HEAT"/>
</dbReference>
<keyword evidence="13" id="KW-1133">Transmembrane helix</keyword>
<dbReference type="Ensembl" id="ENSAOCT00000045608.1">
    <property type="protein sequence ID" value="ENSAOCP00000037974.1"/>
    <property type="gene ID" value="ENSAOCG00000019257.2"/>
</dbReference>
<dbReference type="GO" id="GO:0004674">
    <property type="term" value="F:protein serine/threonine kinase activity"/>
    <property type="evidence" value="ECO:0007669"/>
    <property type="project" value="UniProtKB-KW"/>
</dbReference>
<dbReference type="InterPro" id="IPR050517">
    <property type="entry name" value="DDR_Repair_Kinase"/>
</dbReference>
<name>A0AAQ5XBT9_AMPOC</name>
<dbReference type="Gene3D" id="1.25.10.10">
    <property type="entry name" value="Leucine-rich Repeat Variant"/>
    <property type="match status" value="2"/>
</dbReference>
<dbReference type="Pfam" id="PF25032">
    <property type="entry name" value="N-HEAT_ATR"/>
    <property type="match status" value="1"/>
</dbReference>
<dbReference type="FunFam" id="3.30.1010.10:FF:000011">
    <property type="entry name" value="serine/threonine-protein kinase ATR"/>
    <property type="match status" value="1"/>
</dbReference>
<evidence type="ECO:0000256" key="4">
    <source>
        <dbReference type="ARBA" id="ARBA00022527"/>
    </source>
</evidence>
<evidence type="ECO:0000256" key="6">
    <source>
        <dbReference type="ARBA" id="ARBA00022741"/>
    </source>
</evidence>
<dbReference type="Pfam" id="PF00454">
    <property type="entry name" value="PI3_PI4_kinase"/>
    <property type="match status" value="1"/>
</dbReference>
<dbReference type="InterPro" id="IPR057564">
    <property type="entry name" value="HEAT_ATR"/>
</dbReference>
<keyword evidence="13" id="KW-0812">Transmembrane</keyword>
<evidence type="ECO:0000256" key="11">
    <source>
        <dbReference type="ARBA" id="ARBA00023242"/>
    </source>
</evidence>
<dbReference type="InterPro" id="IPR014009">
    <property type="entry name" value="PIK_FAT"/>
</dbReference>
<evidence type="ECO:0000256" key="9">
    <source>
        <dbReference type="ARBA" id="ARBA00022840"/>
    </source>
</evidence>
<dbReference type="SMART" id="SM00802">
    <property type="entry name" value="UME"/>
    <property type="match status" value="1"/>
</dbReference>
<dbReference type="SMART" id="SM00146">
    <property type="entry name" value="PI3Kc"/>
    <property type="match status" value="1"/>
</dbReference>
<dbReference type="InterPro" id="IPR036940">
    <property type="entry name" value="PI3/4_kinase_cat_sf"/>
</dbReference>
<evidence type="ECO:0000256" key="13">
    <source>
        <dbReference type="SAM" id="Phobius"/>
    </source>
</evidence>
<dbReference type="GO" id="GO:0005524">
    <property type="term" value="F:ATP binding"/>
    <property type="evidence" value="ECO:0007669"/>
    <property type="project" value="UniProtKB-KW"/>
</dbReference>
<protein>
    <recommendedName>
        <fullName evidence="12">Serine/threonine-protein kinase ATR</fullName>
        <ecNumber evidence="3">2.7.11.1</ecNumber>
    </recommendedName>
</protein>
<keyword evidence="10" id="KW-0234">DNA repair</keyword>
<dbReference type="InterPro" id="IPR018936">
    <property type="entry name" value="PI3/4_kinase_CS"/>
</dbReference>
<dbReference type="InterPro" id="IPR012993">
    <property type="entry name" value="UME"/>
</dbReference>
<keyword evidence="6" id="KW-0547">Nucleotide-binding</keyword>
<dbReference type="Gene3D" id="1.10.1070.11">
    <property type="entry name" value="Phosphatidylinositol 3-/4-kinase, catalytic domain"/>
    <property type="match status" value="1"/>
</dbReference>
<evidence type="ECO:0000313" key="17">
    <source>
        <dbReference type="Ensembl" id="ENSAOCP00000037974.1"/>
    </source>
</evidence>
<dbReference type="InterPro" id="IPR003151">
    <property type="entry name" value="PIK-rel_kinase_FAT"/>
</dbReference>
<reference evidence="17" key="3">
    <citation type="submission" date="2025-09" db="UniProtKB">
        <authorList>
            <consortium name="Ensembl"/>
        </authorList>
    </citation>
    <scope>IDENTIFICATION</scope>
</reference>
<feature type="domain" description="FATC" evidence="16">
    <location>
        <begin position="2468"/>
        <end position="2500"/>
    </location>
</feature>
<dbReference type="GO" id="GO:0005694">
    <property type="term" value="C:chromosome"/>
    <property type="evidence" value="ECO:0007669"/>
    <property type="project" value="TreeGrafter"/>
</dbReference>